<dbReference type="InterPro" id="IPR007246">
    <property type="entry name" value="Gaa1"/>
</dbReference>
<feature type="transmembrane region" description="Helical" evidence="1">
    <location>
        <begin position="493"/>
        <end position="514"/>
    </location>
</feature>
<protein>
    <submittedName>
        <fullName evidence="2">Gaa1-domain-containing protein</fullName>
    </submittedName>
</protein>
<keyword evidence="1" id="KW-0472">Membrane</keyword>
<feature type="transmembrane region" description="Helical" evidence="1">
    <location>
        <begin position="462"/>
        <end position="481"/>
    </location>
</feature>
<organism evidence="2 3">
    <name type="scientific">Neocallimastix californiae</name>
    <dbReference type="NCBI Taxonomy" id="1754190"/>
    <lineage>
        <taxon>Eukaryota</taxon>
        <taxon>Fungi</taxon>
        <taxon>Fungi incertae sedis</taxon>
        <taxon>Chytridiomycota</taxon>
        <taxon>Chytridiomycota incertae sedis</taxon>
        <taxon>Neocallimastigomycetes</taxon>
        <taxon>Neocallimastigales</taxon>
        <taxon>Neocallimastigaceae</taxon>
        <taxon>Neocallimastix</taxon>
    </lineage>
</organism>
<sequence length="686" mass="77981">MGLGLIHKIPLLFGKKYKTMDKSIAKIQRRKNALIKFQKILNKSFILYIIGIIWLLVLPSKIVHNTSKTQENALLAGQVNTYYSNPETIVEMEYAEKLKNITFFQQFIKDEMENFGLLSEIQNFSFNSSMGNMKIKGANVYGLFKSPRSDGSESLVLSAPWTCSKDELNTHGVAFILSLIKYFIKQAYWAKDLIFVVYDHNTVGASAWLQAYHSLQDNDIKFDSLSYKSGVIQEAINFELCSPNGKFSSMGLYFEGSNSHLPNLDIVNTVFKLANSVRLPISIFDSTIKRYQRLDDKEYYIECAKNLLRAAKHQLHGIPLKAHGVFVRYKIDAITLHGNNNKEEKSSFGIKTIGTYTEGLVRSFNNLLEKFHHSNHFYMIPYSGYILDVGYFYPPVVLLAAYLTTKAYLIWLNSGDKDPLQPLPENVKSVQIFDASSSKGILIDTFPAFSRRDRPVIQASSITALSFICGTLCIFVPYISWKIIDLFGLSENMLFTLTASISLILIVGILKTSIPFIRTMLIPDENENENENESDINQEEINKQPQPKEPVSDWHLIKCFSCCILCCVLSTFGLISYGLAILFGLISTPVYSFIKPSNKPLLNLIQYLALIIISPVGILFIASYFTNISPNQLYLNLIHESELYGTWILPFIYVFYLPINICHFIILSSPINSLEKEKKRKLLKQD</sequence>
<dbReference type="GO" id="GO:0042765">
    <property type="term" value="C:GPI-anchor transamidase complex"/>
    <property type="evidence" value="ECO:0007669"/>
    <property type="project" value="InterPro"/>
</dbReference>
<dbReference type="Pfam" id="PF04114">
    <property type="entry name" value="Gaa1"/>
    <property type="match status" value="1"/>
</dbReference>
<dbReference type="EMBL" id="MCOG01000023">
    <property type="protein sequence ID" value="ORY76163.1"/>
    <property type="molecule type" value="Genomic_DNA"/>
</dbReference>
<evidence type="ECO:0000313" key="3">
    <source>
        <dbReference type="Proteomes" id="UP000193920"/>
    </source>
</evidence>
<dbReference type="PANTHER" id="PTHR13304:SF0">
    <property type="entry name" value="GLYCOSYLPHOSPHATIDYLINOSITOL ANCHOR ATTACHMENT 1 PROTEIN"/>
    <property type="match status" value="1"/>
</dbReference>
<reference evidence="2 3" key="1">
    <citation type="submission" date="2016-08" db="EMBL/GenBank/DDBJ databases">
        <title>A Parts List for Fungal Cellulosomes Revealed by Comparative Genomics.</title>
        <authorList>
            <consortium name="DOE Joint Genome Institute"/>
            <person name="Haitjema C.H."/>
            <person name="Gilmore S.P."/>
            <person name="Henske J.K."/>
            <person name="Solomon K.V."/>
            <person name="De Groot R."/>
            <person name="Kuo A."/>
            <person name="Mondo S.J."/>
            <person name="Salamov A.A."/>
            <person name="Labutti K."/>
            <person name="Zhao Z."/>
            <person name="Chiniquy J."/>
            <person name="Barry K."/>
            <person name="Brewer H.M."/>
            <person name="Purvine S.O."/>
            <person name="Wright A.T."/>
            <person name="Boxma B."/>
            <person name="Van Alen T."/>
            <person name="Hackstein J.H."/>
            <person name="Baker S.E."/>
            <person name="Grigoriev I.V."/>
            <person name="O'Malley M.A."/>
        </authorList>
    </citation>
    <scope>NUCLEOTIDE SEQUENCE [LARGE SCALE GENOMIC DNA]</scope>
    <source>
        <strain evidence="2 3">G1</strain>
    </source>
</reference>
<feature type="transmembrane region" description="Helical" evidence="1">
    <location>
        <begin position="555"/>
        <end position="586"/>
    </location>
</feature>
<proteinExistence type="predicted"/>
<dbReference type="STRING" id="1754190.A0A1Y2EX53"/>
<evidence type="ECO:0000256" key="1">
    <source>
        <dbReference type="SAM" id="Phobius"/>
    </source>
</evidence>
<dbReference type="OrthoDB" id="445301at2759"/>
<keyword evidence="1" id="KW-1133">Transmembrane helix</keyword>
<dbReference type="PANTHER" id="PTHR13304">
    <property type="entry name" value="GLYCOSYLPHOSPHATIDYLINOSITOL ANCHOR ATTACHMENT 1 PROTEIN"/>
    <property type="match status" value="1"/>
</dbReference>
<evidence type="ECO:0000313" key="2">
    <source>
        <dbReference type="EMBL" id="ORY76163.1"/>
    </source>
</evidence>
<dbReference type="Gene3D" id="3.40.630.10">
    <property type="entry name" value="Zn peptidases"/>
    <property type="match status" value="1"/>
</dbReference>
<feature type="transmembrane region" description="Helical" evidence="1">
    <location>
        <begin position="40"/>
        <end position="58"/>
    </location>
</feature>
<dbReference type="AlphaFoldDB" id="A0A1Y2EX53"/>
<comment type="caution">
    <text evidence="2">The sequence shown here is derived from an EMBL/GenBank/DDBJ whole genome shotgun (WGS) entry which is preliminary data.</text>
</comment>
<accession>A0A1Y2EX53</accession>
<keyword evidence="3" id="KW-1185">Reference proteome</keyword>
<dbReference type="Proteomes" id="UP000193920">
    <property type="component" value="Unassembled WGS sequence"/>
</dbReference>
<gene>
    <name evidence="2" type="ORF">LY90DRAFT_665666</name>
</gene>
<name>A0A1Y2EX53_9FUNG</name>
<dbReference type="GO" id="GO:0016255">
    <property type="term" value="P:attachment of GPI anchor to protein"/>
    <property type="evidence" value="ECO:0007669"/>
    <property type="project" value="TreeGrafter"/>
</dbReference>
<feature type="transmembrane region" description="Helical" evidence="1">
    <location>
        <begin position="647"/>
        <end position="671"/>
    </location>
</feature>
<feature type="transmembrane region" description="Helical" evidence="1">
    <location>
        <begin position="607"/>
        <end position="627"/>
    </location>
</feature>
<keyword evidence="1" id="KW-0812">Transmembrane</keyword>